<dbReference type="InterPro" id="IPR051257">
    <property type="entry name" value="Diverse_CBS-Domain"/>
</dbReference>
<dbReference type="InterPro" id="IPR046342">
    <property type="entry name" value="CBS_dom_sf"/>
</dbReference>
<reference evidence="5 6" key="1">
    <citation type="submission" date="2018-08" db="EMBL/GenBank/DDBJ databases">
        <authorList>
            <person name="Khan S.A."/>
        </authorList>
    </citation>
    <scope>NUCLEOTIDE SEQUENCE [LARGE SCALE GENOMIC DNA]</scope>
    <source>
        <strain evidence="5 6">GTF-13</strain>
    </source>
</reference>
<feature type="region of interest" description="Disordered" evidence="3">
    <location>
        <begin position="116"/>
        <end position="136"/>
    </location>
</feature>
<feature type="domain" description="CBS" evidence="4">
    <location>
        <begin position="144"/>
        <end position="195"/>
    </location>
</feature>
<protein>
    <submittedName>
        <fullName evidence="5">CBS domain-containing protein</fullName>
    </submittedName>
</protein>
<dbReference type="Gene3D" id="3.10.580.10">
    <property type="entry name" value="CBS-domain"/>
    <property type="match status" value="1"/>
</dbReference>
<proteinExistence type="predicted"/>
<evidence type="ECO:0000313" key="5">
    <source>
        <dbReference type="EMBL" id="RRJ85119.1"/>
    </source>
</evidence>
<dbReference type="Proteomes" id="UP000280792">
    <property type="component" value="Unassembled WGS sequence"/>
</dbReference>
<evidence type="ECO:0000256" key="3">
    <source>
        <dbReference type="SAM" id="MobiDB-lite"/>
    </source>
</evidence>
<keyword evidence="6" id="KW-1185">Reference proteome</keyword>
<sequence length="195" mass="21833">MRKKRPLVRLCSTVAPRIITEPGPQGGTPPMNEKIFSLDPRRNSHRGSVLDDRVAAEIMTSRVLTVSSDWPVEALAVFFKEHRISGAPVIDGSGRLAGVVSLTDVVRQRLDDDFYRPPEQFSSREQRRDAGEQRNHSLRVADIMSTDVYDVTMNTPLHKVAAIMVKANIHRVLVTHDKKVVGIISSLDMLRQEVS</sequence>
<dbReference type="PROSITE" id="PS51371">
    <property type="entry name" value="CBS"/>
    <property type="match status" value="2"/>
</dbReference>
<keyword evidence="1 2" id="KW-0129">CBS domain</keyword>
<name>A0A3P3VUJ7_9GAMM</name>
<dbReference type="SUPFAM" id="SSF54631">
    <property type="entry name" value="CBS-domain pair"/>
    <property type="match status" value="1"/>
</dbReference>
<organism evidence="5 6">
    <name type="scientific">Aestuariirhabdus litorea</name>
    <dbReference type="NCBI Taxonomy" id="2528527"/>
    <lineage>
        <taxon>Bacteria</taxon>
        <taxon>Pseudomonadati</taxon>
        <taxon>Pseudomonadota</taxon>
        <taxon>Gammaproteobacteria</taxon>
        <taxon>Oceanospirillales</taxon>
        <taxon>Aestuariirhabdaceae</taxon>
        <taxon>Aestuariirhabdus</taxon>
    </lineage>
</organism>
<dbReference type="SMART" id="SM00116">
    <property type="entry name" value="CBS"/>
    <property type="match status" value="2"/>
</dbReference>
<dbReference type="AlphaFoldDB" id="A0A3P3VUJ7"/>
<evidence type="ECO:0000256" key="1">
    <source>
        <dbReference type="ARBA" id="ARBA00023122"/>
    </source>
</evidence>
<feature type="domain" description="CBS" evidence="4">
    <location>
        <begin position="59"/>
        <end position="119"/>
    </location>
</feature>
<comment type="caution">
    <text evidence="5">The sequence shown here is derived from an EMBL/GenBank/DDBJ whole genome shotgun (WGS) entry which is preliminary data.</text>
</comment>
<dbReference type="Pfam" id="PF00571">
    <property type="entry name" value="CBS"/>
    <property type="match status" value="2"/>
</dbReference>
<gene>
    <name evidence="5" type="ORF">D0544_08645</name>
</gene>
<feature type="compositionally biased region" description="Basic and acidic residues" evidence="3">
    <location>
        <begin position="116"/>
        <end position="135"/>
    </location>
</feature>
<evidence type="ECO:0000313" key="6">
    <source>
        <dbReference type="Proteomes" id="UP000280792"/>
    </source>
</evidence>
<reference evidence="5 6" key="2">
    <citation type="submission" date="2018-12" db="EMBL/GenBank/DDBJ databases">
        <title>Simiduia agarivorans gen. nov., sp. nov., a marine, agarolytic bacterium isolated from shallow coastal water from Keelung, Taiwan.</title>
        <authorList>
            <person name="Shieh W.Y."/>
        </authorList>
    </citation>
    <scope>NUCLEOTIDE SEQUENCE [LARGE SCALE GENOMIC DNA]</scope>
    <source>
        <strain evidence="5 6">GTF-13</strain>
    </source>
</reference>
<dbReference type="PANTHER" id="PTHR43080">
    <property type="entry name" value="CBS DOMAIN-CONTAINING PROTEIN CBSX3, MITOCHONDRIAL"/>
    <property type="match status" value="1"/>
</dbReference>
<evidence type="ECO:0000259" key="4">
    <source>
        <dbReference type="PROSITE" id="PS51371"/>
    </source>
</evidence>
<accession>A0A3P3VUJ7</accession>
<dbReference type="InterPro" id="IPR000644">
    <property type="entry name" value="CBS_dom"/>
</dbReference>
<dbReference type="PANTHER" id="PTHR43080:SF2">
    <property type="entry name" value="CBS DOMAIN-CONTAINING PROTEIN"/>
    <property type="match status" value="1"/>
</dbReference>
<dbReference type="EMBL" id="QWEZ01000001">
    <property type="protein sequence ID" value="RRJ85119.1"/>
    <property type="molecule type" value="Genomic_DNA"/>
</dbReference>
<evidence type="ECO:0000256" key="2">
    <source>
        <dbReference type="PROSITE-ProRule" id="PRU00703"/>
    </source>
</evidence>